<dbReference type="WBParaSite" id="TCNE_0000564701-mRNA-1">
    <property type="protein sequence ID" value="TCNE_0000564701-mRNA-1"/>
    <property type="gene ID" value="TCNE_0000564701"/>
</dbReference>
<evidence type="ECO:0000313" key="3">
    <source>
        <dbReference type="Proteomes" id="UP000050794"/>
    </source>
</evidence>
<evidence type="ECO:0000313" key="2">
    <source>
        <dbReference type="EMBL" id="VDM36844.1"/>
    </source>
</evidence>
<reference evidence="2 3" key="2">
    <citation type="submission" date="2018-11" db="EMBL/GenBank/DDBJ databases">
        <authorList>
            <consortium name="Pathogen Informatics"/>
        </authorList>
    </citation>
    <scope>NUCLEOTIDE SEQUENCE [LARGE SCALE GENOMIC DNA]</scope>
</reference>
<gene>
    <name evidence="2" type="ORF">TCNE_LOCUS5647</name>
</gene>
<dbReference type="InterPro" id="IPR007110">
    <property type="entry name" value="Ig-like_dom"/>
</dbReference>
<proteinExistence type="predicted"/>
<dbReference type="Proteomes" id="UP000050794">
    <property type="component" value="Unassembled WGS sequence"/>
</dbReference>
<organism evidence="3 4">
    <name type="scientific">Toxocara canis</name>
    <name type="common">Canine roundworm</name>
    <dbReference type="NCBI Taxonomy" id="6265"/>
    <lineage>
        <taxon>Eukaryota</taxon>
        <taxon>Metazoa</taxon>
        <taxon>Ecdysozoa</taxon>
        <taxon>Nematoda</taxon>
        <taxon>Chromadorea</taxon>
        <taxon>Rhabditida</taxon>
        <taxon>Spirurina</taxon>
        <taxon>Ascaridomorpha</taxon>
        <taxon>Ascaridoidea</taxon>
        <taxon>Toxocaridae</taxon>
        <taxon>Toxocara</taxon>
    </lineage>
</organism>
<dbReference type="Gene3D" id="3.80.10.10">
    <property type="entry name" value="Ribonuclease Inhibitor"/>
    <property type="match status" value="1"/>
</dbReference>
<dbReference type="EMBL" id="UYWY01019376">
    <property type="protein sequence ID" value="VDM36844.1"/>
    <property type="molecule type" value="Genomic_DNA"/>
</dbReference>
<feature type="domain" description="Ig-like" evidence="1">
    <location>
        <begin position="188"/>
        <end position="260"/>
    </location>
</feature>
<dbReference type="InterPro" id="IPR032675">
    <property type="entry name" value="LRR_dom_sf"/>
</dbReference>
<evidence type="ECO:0000313" key="4">
    <source>
        <dbReference type="WBParaSite" id="TCNE_0000564701-mRNA-1"/>
    </source>
</evidence>
<name>A0A183UAX7_TOXCA</name>
<protein>
    <submittedName>
        <fullName evidence="4">Ig-like domain-containing protein</fullName>
    </submittedName>
</protein>
<sequence>MRTNPHILTTGVDRGGGGCALRSNSQLICSSLDDLLSLTDAEVTNVLSVRVECSKKVTPNVDDDRRIALFSFHRFTSLRRLSVLNCSLAEIEKFIFESNDMLEWVDLSNNLLGVLRWQSVALARSLLTLVLNGNPLECDCRNEWLKRDLFDENGWHPRELFHLPIRIVTDRQFSKCTFNDCQIASLQPFEAIIDAQLGASIELICDLFGTDELSPSKYATFEWVYANSSYIQTSATHINNRSLSVRIENVTSNEMGIVICKCWSCRMPLFGIIQVRSFSCYYSCSSD</sequence>
<reference evidence="4" key="1">
    <citation type="submission" date="2016-06" db="UniProtKB">
        <authorList>
            <consortium name="WormBaseParasite"/>
        </authorList>
    </citation>
    <scope>IDENTIFICATION</scope>
</reference>
<evidence type="ECO:0000259" key="1">
    <source>
        <dbReference type="PROSITE" id="PS50835"/>
    </source>
</evidence>
<dbReference type="PROSITE" id="PS50835">
    <property type="entry name" value="IG_LIKE"/>
    <property type="match status" value="1"/>
</dbReference>
<keyword evidence="3" id="KW-1185">Reference proteome</keyword>
<dbReference type="SUPFAM" id="SSF52058">
    <property type="entry name" value="L domain-like"/>
    <property type="match status" value="1"/>
</dbReference>
<accession>A0A183UAX7</accession>
<dbReference type="AlphaFoldDB" id="A0A183UAX7"/>